<evidence type="ECO:0000313" key="1">
    <source>
        <dbReference type="EMBL" id="CAF1250631.1"/>
    </source>
</evidence>
<dbReference type="EMBL" id="CAJNOQ010010394">
    <property type="protein sequence ID" value="CAF1250631.1"/>
    <property type="molecule type" value="Genomic_DNA"/>
</dbReference>
<feature type="non-terminal residue" evidence="1">
    <location>
        <position position="1"/>
    </location>
</feature>
<keyword evidence="3" id="KW-1185">Reference proteome</keyword>
<comment type="caution">
    <text evidence="1">The sequence shown here is derived from an EMBL/GenBank/DDBJ whole genome shotgun (WGS) entry which is preliminary data.</text>
</comment>
<dbReference type="EMBL" id="CAJOBC010014389">
    <property type="protein sequence ID" value="CAF4019571.1"/>
    <property type="molecule type" value="Genomic_DNA"/>
</dbReference>
<dbReference type="Proteomes" id="UP000681722">
    <property type="component" value="Unassembled WGS sequence"/>
</dbReference>
<evidence type="ECO:0000313" key="3">
    <source>
        <dbReference type="Proteomes" id="UP000663829"/>
    </source>
</evidence>
<dbReference type="AlphaFoldDB" id="A0A815A156"/>
<proteinExistence type="predicted"/>
<gene>
    <name evidence="1" type="ORF">GPM918_LOCUS26115</name>
    <name evidence="2" type="ORF">SRO942_LOCUS26204</name>
</gene>
<evidence type="ECO:0000313" key="2">
    <source>
        <dbReference type="EMBL" id="CAF4019571.1"/>
    </source>
</evidence>
<sequence>AKRYRLRVPSNLDLKLKILHDSHDAPTCSGTFWLLQDIYVHQTILLLVSYAKGYKKVRF</sequence>
<reference evidence="1" key="1">
    <citation type="submission" date="2021-02" db="EMBL/GenBank/DDBJ databases">
        <authorList>
            <person name="Nowell W R."/>
        </authorList>
    </citation>
    <scope>NUCLEOTIDE SEQUENCE</scope>
</reference>
<accession>A0A815A156</accession>
<name>A0A815A156_9BILA</name>
<protein>
    <submittedName>
        <fullName evidence="1">Uncharacterized protein</fullName>
    </submittedName>
</protein>
<organism evidence="1 3">
    <name type="scientific">Didymodactylos carnosus</name>
    <dbReference type="NCBI Taxonomy" id="1234261"/>
    <lineage>
        <taxon>Eukaryota</taxon>
        <taxon>Metazoa</taxon>
        <taxon>Spiralia</taxon>
        <taxon>Gnathifera</taxon>
        <taxon>Rotifera</taxon>
        <taxon>Eurotatoria</taxon>
        <taxon>Bdelloidea</taxon>
        <taxon>Philodinida</taxon>
        <taxon>Philodinidae</taxon>
        <taxon>Didymodactylos</taxon>
    </lineage>
</organism>
<dbReference type="Proteomes" id="UP000663829">
    <property type="component" value="Unassembled WGS sequence"/>
</dbReference>